<evidence type="ECO:0000313" key="3">
    <source>
        <dbReference type="EMBL" id="HIV98814.1"/>
    </source>
</evidence>
<feature type="transmembrane region" description="Helical" evidence="2">
    <location>
        <begin position="62"/>
        <end position="79"/>
    </location>
</feature>
<evidence type="ECO:0000313" key="4">
    <source>
        <dbReference type="Proteomes" id="UP000823936"/>
    </source>
</evidence>
<evidence type="ECO:0000256" key="2">
    <source>
        <dbReference type="SAM" id="Phobius"/>
    </source>
</evidence>
<gene>
    <name evidence="3" type="ORF">IAB12_03415</name>
</gene>
<feature type="transmembrane region" description="Helical" evidence="2">
    <location>
        <begin position="91"/>
        <end position="115"/>
    </location>
</feature>
<feature type="transmembrane region" description="Helical" evidence="2">
    <location>
        <begin position="33"/>
        <end position="56"/>
    </location>
</feature>
<feature type="transmembrane region" description="Helical" evidence="2">
    <location>
        <begin position="153"/>
        <end position="173"/>
    </location>
</feature>
<dbReference type="InterPro" id="IPR014509">
    <property type="entry name" value="YjdF-like"/>
</dbReference>
<sequence length="290" mass="33266">MMNGCRNREEKRERRRKTRQEKREKTIQEVKSAPVLSAVYFFLRVAVIAVMCLQILNGDYYNVAMCALTLILFTIPSIIERRLKIDVPNVLEGIVLVFIFAAEILGEINSFYLKYTFWDTALHTTTGFLSAAVGYSLVDILNKNSKNINLSPFYVAFFAFCFSMTVAVMWEFIEFFMDYFFLTDMQKDTILHTISTVELDPTKSNRAVVIRNITDVTVNGMPLGLGGYLDIGLYDTMKDMGVTFIGSLVFSIFWALYTLGKIKGWFILKLIPKRMEEEKKDDPEKLGDGK</sequence>
<protein>
    <submittedName>
        <fullName evidence="3">Uncharacterized protein</fullName>
    </submittedName>
</protein>
<feature type="transmembrane region" description="Helical" evidence="2">
    <location>
        <begin position="240"/>
        <end position="259"/>
    </location>
</feature>
<dbReference type="EMBL" id="DXHU01000015">
    <property type="protein sequence ID" value="HIV98814.1"/>
    <property type="molecule type" value="Genomic_DNA"/>
</dbReference>
<dbReference type="Pfam" id="PF09997">
    <property type="entry name" value="DUF2238"/>
    <property type="match status" value="1"/>
</dbReference>
<keyword evidence="2" id="KW-0472">Membrane</keyword>
<name>A0A9D1PTX9_9SPIO</name>
<feature type="region of interest" description="Disordered" evidence="1">
    <location>
        <begin position="1"/>
        <end position="24"/>
    </location>
</feature>
<proteinExistence type="predicted"/>
<accession>A0A9D1PTX9</accession>
<comment type="caution">
    <text evidence="3">The sequence shown here is derived from an EMBL/GenBank/DDBJ whole genome shotgun (WGS) entry which is preliminary data.</text>
</comment>
<evidence type="ECO:0000256" key="1">
    <source>
        <dbReference type="SAM" id="MobiDB-lite"/>
    </source>
</evidence>
<feature type="transmembrane region" description="Helical" evidence="2">
    <location>
        <begin position="121"/>
        <end position="141"/>
    </location>
</feature>
<reference evidence="3" key="1">
    <citation type="journal article" date="2021" name="PeerJ">
        <title>Extensive microbial diversity within the chicken gut microbiome revealed by metagenomics and culture.</title>
        <authorList>
            <person name="Gilroy R."/>
            <person name="Ravi A."/>
            <person name="Getino M."/>
            <person name="Pursley I."/>
            <person name="Horton D.L."/>
            <person name="Alikhan N.F."/>
            <person name="Baker D."/>
            <person name="Gharbi K."/>
            <person name="Hall N."/>
            <person name="Watson M."/>
            <person name="Adriaenssens E.M."/>
            <person name="Foster-Nyarko E."/>
            <person name="Jarju S."/>
            <person name="Secka A."/>
            <person name="Antonio M."/>
            <person name="Oren A."/>
            <person name="Chaudhuri R.R."/>
            <person name="La Ragione R."/>
            <person name="Hildebrand F."/>
            <person name="Pallen M.J."/>
        </authorList>
    </citation>
    <scope>NUCLEOTIDE SEQUENCE</scope>
    <source>
        <strain evidence="3">Gambia11-129</strain>
    </source>
</reference>
<organism evidence="3 4">
    <name type="scientific">Candidatus Ornithospirochaeta avicola</name>
    <dbReference type="NCBI Taxonomy" id="2840896"/>
    <lineage>
        <taxon>Bacteria</taxon>
        <taxon>Pseudomonadati</taxon>
        <taxon>Spirochaetota</taxon>
        <taxon>Spirochaetia</taxon>
        <taxon>Spirochaetales</taxon>
        <taxon>Spirochaetaceae</taxon>
        <taxon>Spirochaetaceae incertae sedis</taxon>
        <taxon>Candidatus Ornithospirochaeta</taxon>
    </lineage>
</organism>
<reference evidence="3" key="2">
    <citation type="submission" date="2021-04" db="EMBL/GenBank/DDBJ databases">
        <authorList>
            <person name="Gilroy R."/>
        </authorList>
    </citation>
    <scope>NUCLEOTIDE SEQUENCE</scope>
    <source>
        <strain evidence="3">Gambia11-129</strain>
    </source>
</reference>
<dbReference type="AlphaFoldDB" id="A0A9D1PTX9"/>
<feature type="compositionally biased region" description="Basic and acidic residues" evidence="1">
    <location>
        <begin position="1"/>
        <end position="12"/>
    </location>
</feature>
<dbReference type="Proteomes" id="UP000823936">
    <property type="component" value="Unassembled WGS sequence"/>
</dbReference>
<keyword evidence="2" id="KW-1133">Transmembrane helix</keyword>
<keyword evidence="2" id="KW-0812">Transmembrane</keyword>